<dbReference type="AlphaFoldDB" id="A0A537J2P0"/>
<dbReference type="Pfam" id="PF07883">
    <property type="entry name" value="Cupin_2"/>
    <property type="match status" value="1"/>
</dbReference>
<accession>A0A537J2P0</accession>
<feature type="compositionally biased region" description="Basic and acidic residues" evidence="1">
    <location>
        <begin position="35"/>
        <end position="56"/>
    </location>
</feature>
<dbReference type="InterPro" id="IPR011051">
    <property type="entry name" value="RmlC_Cupin_sf"/>
</dbReference>
<feature type="compositionally biased region" description="Polar residues" evidence="1">
    <location>
        <begin position="8"/>
        <end position="18"/>
    </location>
</feature>
<dbReference type="CDD" id="cd02233">
    <property type="entry name" value="cupin_HNL-like"/>
    <property type="match status" value="1"/>
</dbReference>
<dbReference type="SUPFAM" id="SSF51182">
    <property type="entry name" value="RmlC-like cupins"/>
    <property type="match status" value="1"/>
</dbReference>
<dbReference type="Gene3D" id="2.60.120.10">
    <property type="entry name" value="Jelly Rolls"/>
    <property type="match status" value="1"/>
</dbReference>
<sequence length="202" mass="21806">MSGGPSGTTGCPLSTTACSAGRISPGSPPAQSPPERVRANGRSESKSAPSYRDHSRGTSPPRPRIGGRFVRIFRVQSEQAKHPDNPEYFSGTVRQQRLNQTKEPGGIDLVAVFFAPGARTRPHIHTTDQVLTVVEGEGIVATEQERRLIRPGDIVIIPGGRWHWHGATPASAMCHVSARPGGPTNWSAPVRDWETYMQGARS</sequence>
<dbReference type="Proteomes" id="UP000318093">
    <property type="component" value="Unassembled WGS sequence"/>
</dbReference>
<protein>
    <submittedName>
        <fullName evidence="3">Cupin domain-containing protein</fullName>
    </submittedName>
</protein>
<comment type="caution">
    <text evidence="3">The sequence shown here is derived from an EMBL/GenBank/DDBJ whole genome shotgun (WGS) entry which is preliminary data.</text>
</comment>
<evidence type="ECO:0000256" key="1">
    <source>
        <dbReference type="SAM" id="MobiDB-lite"/>
    </source>
</evidence>
<evidence type="ECO:0000313" key="4">
    <source>
        <dbReference type="Proteomes" id="UP000318093"/>
    </source>
</evidence>
<feature type="domain" description="Cupin type-2" evidence="2">
    <location>
        <begin position="114"/>
        <end position="168"/>
    </location>
</feature>
<gene>
    <name evidence="3" type="ORF">E6H03_13260</name>
</gene>
<reference evidence="3 4" key="1">
    <citation type="journal article" date="2019" name="Nat. Microbiol.">
        <title>Mediterranean grassland soil C-N compound turnover is dependent on rainfall and depth, and is mediated by genomically divergent microorganisms.</title>
        <authorList>
            <person name="Diamond S."/>
            <person name="Andeer P.F."/>
            <person name="Li Z."/>
            <person name="Crits-Christoph A."/>
            <person name="Burstein D."/>
            <person name="Anantharaman K."/>
            <person name="Lane K.R."/>
            <person name="Thomas B.C."/>
            <person name="Pan C."/>
            <person name="Northen T.R."/>
            <person name="Banfield J.F."/>
        </authorList>
    </citation>
    <scope>NUCLEOTIDE SEQUENCE [LARGE SCALE GENOMIC DNA]</scope>
    <source>
        <strain evidence="3">NP_6</strain>
    </source>
</reference>
<evidence type="ECO:0000259" key="2">
    <source>
        <dbReference type="Pfam" id="PF07883"/>
    </source>
</evidence>
<organism evidence="3 4">
    <name type="scientific">Candidatus Segetimicrobium genomatis</name>
    <dbReference type="NCBI Taxonomy" id="2569760"/>
    <lineage>
        <taxon>Bacteria</taxon>
        <taxon>Bacillati</taxon>
        <taxon>Candidatus Sysuimicrobiota</taxon>
        <taxon>Candidatus Sysuimicrobiia</taxon>
        <taxon>Candidatus Sysuimicrobiales</taxon>
        <taxon>Candidatus Segetimicrobiaceae</taxon>
        <taxon>Candidatus Segetimicrobium</taxon>
    </lineage>
</organism>
<dbReference type="InterPro" id="IPR014710">
    <property type="entry name" value="RmlC-like_jellyroll"/>
</dbReference>
<dbReference type="EMBL" id="VBAN01000478">
    <property type="protein sequence ID" value="TMI77783.1"/>
    <property type="molecule type" value="Genomic_DNA"/>
</dbReference>
<evidence type="ECO:0000313" key="3">
    <source>
        <dbReference type="EMBL" id="TMI77783.1"/>
    </source>
</evidence>
<dbReference type="PANTHER" id="PTHR43698:SF1">
    <property type="entry name" value="BLL4564 PROTEIN"/>
    <property type="match status" value="1"/>
</dbReference>
<name>A0A537J2P0_9BACT</name>
<dbReference type="PANTHER" id="PTHR43698">
    <property type="entry name" value="RIBD C-TERMINAL DOMAIN CONTAINING PROTEIN"/>
    <property type="match status" value="1"/>
</dbReference>
<dbReference type="InterPro" id="IPR013096">
    <property type="entry name" value="Cupin_2"/>
</dbReference>
<proteinExistence type="predicted"/>
<dbReference type="InterPro" id="IPR047263">
    <property type="entry name" value="HNL-like_cupin"/>
</dbReference>
<feature type="region of interest" description="Disordered" evidence="1">
    <location>
        <begin position="1"/>
        <end position="67"/>
    </location>
</feature>